<dbReference type="InterPro" id="IPR050950">
    <property type="entry name" value="HTH-type_LysR_regulators"/>
</dbReference>
<evidence type="ECO:0000313" key="7">
    <source>
        <dbReference type="Proteomes" id="UP000484381"/>
    </source>
</evidence>
<feature type="domain" description="HTH lysR-type" evidence="5">
    <location>
        <begin position="1"/>
        <end position="58"/>
    </location>
</feature>
<dbReference type="EMBL" id="WHNP01000063">
    <property type="protein sequence ID" value="MPW22344.1"/>
    <property type="molecule type" value="Genomic_DNA"/>
</dbReference>
<evidence type="ECO:0000256" key="1">
    <source>
        <dbReference type="ARBA" id="ARBA00009437"/>
    </source>
</evidence>
<dbReference type="GO" id="GO:0003677">
    <property type="term" value="F:DNA binding"/>
    <property type="evidence" value="ECO:0007669"/>
    <property type="project" value="UniProtKB-KW"/>
</dbReference>
<sequence>MLIEDVHAFISVARTRSFSAAAVRLRVAQSSLSKRVSRLEQHFGTALFLRHGRGVSLTAAGAVLFANAEALIREVERIEADVRGINSESEGLVRIAMPPATGPVLAPMVLERCVVDYPKIVPQIRESTADVIHQWLSNGEVDVALMYNPELGPNMEVQPLVTEPLFLITPGTPRARALARTEFPDACAVEDLARLPLILPRSPHSIRVLVDRLCAGHNIHPNVVFESDSIRSTKGIVERGLGCTVFSRSFLSHELSAGRLIAVPFRSALASWRLCLVMPRRDTLSMAIRTVRRIILEQATLLYRDGFWLDARCHVEPGEPGPADPPSDIR</sequence>
<dbReference type="PANTHER" id="PTHR30419">
    <property type="entry name" value="HTH-TYPE TRANSCRIPTIONAL REGULATOR YBHD"/>
    <property type="match status" value="1"/>
</dbReference>
<protein>
    <submittedName>
        <fullName evidence="6">LysR family transcriptional regulator</fullName>
    </submittedName>
</protein>
<dbReference type="InterPro" id="IPR005119">
    <property type="entry name" value="LysR_subst-bd"/>
</dbReference>
<dbReference type="PROSITE" id="PS50931">
    <property type="entry name" value="HTH_LYSR"/>
    <property type="match status" value="1"/>
</dbReference>
<dbReference type="Pfam" id="PF03466">
    <property type="entry name" value="LysR_substrate"/>
    <property type="match status" value="1"/>
</dbReference>
<dbReference type="InterPro" id="IPR000847">
    <property type="entry name" value="LysR_HTH_N"/>
</dbReference>
<evidence type="ECO:0000256" key="4">
    <source>
        <dbReference type="ARBA" id="ARBA00023163"/>
    </source>
</evidence>
<dbReference type="InterPro" id="IPR036390">
    <property type="entry name" value="WH_DNA-bd_sf"/>
</dbReference>
<dbReference type="SUPFAM" id="SSF53850">
    <property type="entry name" value="Periplasmic binding protein-like II"/>
    <property type="match status" value="1"/>
</dbReference>
<dbReference type="SUPFAM" id="SSF46785">
    <property type="entry name" value="Winged helix' DNA-binding domain"/>
    <property type="match status" value="1"/>
</dbReference>
<dbReference type="GO" id="GO:0005829">
    <property type="term" value="C:cytosol"/>
    <property type="evidence" value="ECO:0007669"/>
    <property type="project" value="TreeGrafter"/>
</dbReference>
<dbReference type="PRINTS" id="PR00039">
    <property type="entry name" value="HTHLYSR"/>
</dbReference>
<dbReference type="RefSeq" id="WP_152766989.1">
    <property type="nucleotide sequence ID" value="NZ_WHNP01000063.1"/>
</dbReference>
<dbReference type="Proteomes" id="UP000484381">
    <property type="component" value="Unassembled WGS sequence"/>
</dbReference>
<dbReference type="GO" id="GO:0003700">
    <property type="term" value="F:DNA-binding transcription factor activity"/>
    <property type="evidence" value="ECO:0007669"/>
    <property type="project" value="InterPro"/>
</dbReference>
<proteinExistence type="inferred from homology"/>
<organism evidence="6 7">
    <name type="scientific">Paraburkholderia franconis</name>
    <dbReference type="NCBI Taxonomy" id="2654983"/>
    <lineage>
        <taxon>Bacteria</taxon>
        <taxon>Pseudomonadati</taxon>
        <taxon>Pseudomonadota</taxon>
        <taxon>Betaproteobacteria</taxon>
        <taxon>Burkholderiales</taxon>
        <taxon>Burkholderiaceae</taxon>
        <taxon>Paraburkholderia</taxon>
    </lineage>
</organism>
<keyword evidence="2" id="KW-0805">Transcription regulation</keyword>
<dbReference type="AlphaFoldDB" id="A0A7X1NI40"/>
<keyword evidence="7" id="KW-1185">Reference proteome</keyword>
<dbReference type="InterPro" id="IPR036388">
    <property type="entry name" value="WH-like_DNA-bd_sf"/>
</dbReference>
<dbReference type="Gene3D" id="1.10.10.10">
    <property type="entry name" value="Winged helix-like DNA-binding domain superfamily/Winged helix DNA-binding domain"/>
    <property type="match status" value="1"/>
</dbReference>
<dbReference type="FunFam" id="1.10.10.10:FF:000001">
    <property type="entry name" value="LysR family transcriptional regulator"/>
    <property type="match status" value="1"/>
</dbReference>
<dbReference type="Gene3D" id="3.40.190.290">
    <property type="match status" value="1"/>
</dbReference>
<comment type="similarity">
    <text evidence="1">Belongs to the LysR transcriptional regulatory family.</text>
</comment>
<name>A0A7X1NI40_9BURK</name>
<keyword evidence="4" id="KW-0804">Transcription</keyword>
<comment type="caution">
    <text evidence="6">The sequence shown here is derived from an EMBL/GenBank/DDBJ whole genome shotgun (WGS) entry which is preliminary data.</text>
</comment>
<evidence type="ECO:0000256" key="2">
    <source>
        <dbReference type="ARBA" id="ARBA00023015"/>
    </source>
</evidence>
<reference evidence="6 7" key="1">
    <citation type="submission" date="2019-10" db="EMBL/GenBank/DDBJ databases">
        <title>Paraburkholderia sp. isolated from nodules of Mimosa pudica from Brazilian Atlantic Forest soils.</title>
        <authorList>
            <person name="Paulitsch F."/>
            <person name="Hungria M."/>
            <person name="Dall'Agnol R."/>
        </authorList>
    </citation>
    <scope>NUCLEOTIDE SEQUENCE [LARGE SCALE GENOMIC DNA]</scope>
    <source>
        <strain evidence="6 7">CNPSo 3157</strain>
    </source>
</reference>
<evidence type="ECO:0000259" key="5">
    <source>
        <dbReference type="PROSITE" id="PS50931"/>
    </source>
</evidence>
<evidence type="ECO:0000313" key="6">
    <source>
        <dbReference type="EMBL" id="MPW22344.1"/>
    </source>
</evidence>
<keyword evidence="3" id="KW-0238">DNA-binding</keyword>
<evidence type="ECO:0000256" key="3">
    <source>
        <dbReference type="ARBA" id="ARBA00023125"/>
    </source>
</evidence>
<dbReference type="Pfam" id="PF00126">
    <property type="entry name" value="HTH_1"/>
    <property type="match status" value="1"/>
</dbReference>
<gene>
    <name evidence="6" type="ORF">GCT13_37330</name>
</gene>
<accession>A0A7X1NI40</accession>